<feature type="non-terminal residue" evidence="1">
    <location>
        <position position="1"/>
    </location>
</feature>
<dbReference type="EMBL" id="CAJOBH010231749">
    <property type="protein sequence ID" value="CAF5074246.1"/>
    <property type="molecule type" value="Genomic_DNA"/>
</dbReference>
<name>A0A8S3EQR4_9BILA</name>
<evidence type="ECO:0000313" key="1">
    <source>
        <dbReference type="EMBL" id="CAF5074246.1"/>
    </source>
</evidence>
<reference evidence="1" key="1">
    <citation type="submission" date="2021-02" db="EMBL/GenBank/DDBJ databases">
        <authorList>
            <person name="Nowell W R."/>
        </authorList>
    </citation>
    <scope>NUCLEOTIDE SEQUENCE</scope>
</reference>
<accession>A0A8S3EQR4</accession>
<sequence>NSSAQRRTPNDLLTLIHQFLTSDYFLLFNLLTIDKENESNAKQLLEQCSIILQRLKICRSEKLQHKPNPRLAQTYWENNYEQAYLLHHHQNSFEIIINNKNSFDVNIEIKPDNNDDNNQIKRICIISAIYDKILRLAIKKFESSQPLFSFIQDCLFYLTAIGSCSCYPLSHYRTLLSKINHLKTDEKIIISLEKQSIKLFRQAFLLISSCSQRNHHHHHHHHHHHDTPIPDNTLFWSYLSNHLFQRPSHYSLKLIQSFPDLIQCCSITDKQLALKFCITPSLEYYRSIQNTTNIEMIEYLVQTLPSLLFDITIDIPLLSLSDTLISLSTLLPSLLIHTLPALGCLLTSTSNCSNLNISESFLYLIIKLTKSWSLSNDGI</sequence>
<dbReference type="AlphaFoldDB" id="A0A8S3EQR4"/>
<feature type="non-terminal residue" evidence="1">
    <location>
        <position position="379"/>
    </location>
</feature>
<evidence type="ECO:0000313" key="2">
    <source>
        <dbReference type="Proteomes" id="UP000681967"/>
    </source>
</evidence>
<organism evidence="1 2">
    <name type="scientific">Rotaria magnacalcarata</name>
    <dbReference type="NCBI Taxonomy" id="392030"/>
    <lineage>
        <taxon>Eukaryota</taxon>
        <taxon>Metazoa</taxon>
        <taxon>Spiralia</taxon>
        <taxon>Gnathifera</taxon>
        <taxon>Rotifera</taxon>
        <taxon>Eurotatoria</taxon>
        <taxon>Bdelloidea</taxon>
        <taxon>Philodinida</taxon>
        <taxon>Philodinidae</taxon>
        <taxon>Rotaria</taxon>
    </lineage>
</organism>
<dbReference type="Proteomes" id="UP000681967">
    <property type="component" value="Unassembled WGS sequence"/>
</dbReference>
<comment type="caution">
    <text evidence="1">The sequence shown here is derived from an EMBL/GenBank/DDBJ whole genome shotgun (WGS) entry which is preliminary data.</text>
</comment>
<proteinExistence type="predicted"/>
<gene>
    <name evidence="1" type="ORF">BYL167_LOCUS61031</name>
</gene>
<protein>
    <submittedName>
        <fullName evidence="1">Uncharacterized protein</fullName>
    </submittedName>
</protein>